<name>A0A1H0CPW1_9ACTN</name>
<evidence type="ECO:0000313" key="2">
    <source>
        <dbReference type="Proteomes" id="UP000199004"/>
    </source>
</evidence>
<dbReference type="AlphaFoldDB" id="A0A1H0CPW1"/>
<dbReference type="RefSeq" id="WP_091025094.1">
    <property type="nucleotide sequence ID" value="NZ_BKAE01000006.1"/>
</dbReference>
<dbReference type="OrthoDB" id="5508973at2"/>
<protein>
    <submittedName>
        <fullName evidence="1">Adenylate kinase</fullName>
    </submittedName>
</protein>
<dbReference type="Gene3D" id="3.40.50.300">
    <property type="entry name" value="P-loop containing nucleotide triphosphate hydrolases"/>
    <property type="match status" value="1"/>
</dbReference>
<organism evidence="1 2">
    <name type="scientific">Nocardioides szechwanensis</name>
    <dbReference type="NCBI Taxonomy" id="1005944"/>
    <lineage>
        <taxon>Bacteria</taxon>
        <taxon>Bacillati</taxon>
        <taxon>Actinomycetota</taxon>
        <taxon>Actinomycetes</taxon>
        <taxon>Propionibacteriales</taxon>
        <taxon>Nocardioidaceae</taxon>
        <taxon>Nocardioides</taxon>
    </lineage>
</organism>
<reference evidence="1 2" key="1">
    <citation type="submission" date="2016-10" db="EMBL/GenBank/DDBJ databases">
        <authorList>
            <person name="de Groot N.N."/>
        </authorList>
    </citation>
    <scope>NUCLEOTIDE SEQUENCE [LARGE SCALE GENOMIC DNA]</scope>
    <source>
        <strain evidence="1 2">CGMCC 1.11147</strain>
    </source>
</reference>
<dbReference type="GO" id="GO:0016301">
    <property type="term" value="F:kinase activity"/>
    <property type="evidence" value="ECO:0007669"/>
    <property type="project" value="UniProtKB-KW"/>
</dbReference>
<dbReference type="SUPFAM" id="SSF52540">
    <property type="entry name" value="P-loop containing nucleoside triphosphate hydrolases"/>
    <property type="match status" value="1"/>
</dbReference>
<keyword evidence="1" id="KW-0418">Kinase</keyword>
<proteinExistence type="predicted"/>
<evidence type="ECO:0000313" key="1">
    <source>
        <dbReference type="EMBL" id="SDN59929.1"/>
    </source>
</evidence>
<dbReference type="PANTHER" id="PTHR37816">
    <property type="entry name" value="YALI0E33011P"/>
    <property type="match status" value="1"/>
</dbReference>
<dbReference type="InterPro" id="IPR052922">
    <property type="entry name" value="Cytidylate_Kinase-2"/>
</dbReference>
<dbReference type="NCBIfam" id="NF004861">
    <property type="entry name" value="PRK06217.1"/>
    <property type="match status" value="1"/>
</dbReference>
<dbReference type="EMBL" id="FNIC01000003">
    <property type="protein sequence ID" value="SDN59929.1"/>
    <property type="molecule type" value="Genomic_DNA"/>
</dbReference>
<dbReference type="InterPro" id="IPR027417">
    <property type="entry name" value="P-loop_NTPase"/>
</dbReference>
<sequence>MRRGRLHVLGASGAGTTTLARAVADHWSVPHADADDYFWVPTDPPYVEKRPEADRLALMQSVFLPREAWVLSGSMLGWGDSVVALCDAVVFLTLDPDERVRRLTVRETHRLEGQVEDAEAWAAFLDWARGYDDPTFEGRSRVAHEAWLESLDRPVLRLDSAACREELRDAVLEWEPTT</sequence>
<keyword evidence="2" id="KW-1185">Reference proteome</keyword>
<dbReference type="PANTHER" id="PTHR37816:SF2">
    <property type="entry name" value="DNA TOPOLOGY MODULATION PROTEIN FLAR-RELATED PROTEIN"/>
    <property type="match status" value="1"/>
</dbReference>
<dbReference type="STRING" id="1005944.SAMN05192576_2491"/>
<keyword evidence="1" id="KW-0808">Transferase</keyword>
<accession>A0A1H0CPW1</accession>
<dbReference type="Proteomes" id="UP000199004">
    <property type="component" value="Unassembled WGS sequence"/>
</dbReference>
<gene>
    <name evidence="1" type="ORF">SAMN05192576_2491</name>
</gene>